<feature type="region of interest" description="Disordered" evidence="1">
    <location>
        <begin position="26"/>
        <end position="45"/>
    </location>
</feature>
<feature type="region of interest" description="Disordered" evidence="1">
    <location>
        <begin position="352"/>
        <end position="372"/>
    </location>
</feature>
<feature type="compositionally biased region" description="Basic and acidic residues" evidence="1">
    <location>
        <begin position="363"/>
        <end position="372"/>
    </location>
</feature>
<sequence>MNLKTSIYLAFLLTLTSCQQKEEVPEVPAPVQAPTEEAVAPAEDPKTLPKAAVRYATPARVVAMRTMSEGGIGTITGKFMANAEAPLLAVGLNRCQTGWVIQGMHPKDGTFSATHPILIQLPDPAAKPFKYKVPDAPGHIELDFETFSESRVKGTMKIIDENAETHLSMTMDGAPISVLPGPETGEQGCFTSGFWGFADEVPERPVVAVFDGKNAHYVSLKLDEKHAIALLLDLRAHVKNPKSVLRGDIKRINQAPERFPFRVFFEKIKEEEPGSETGPVFETQQIAAREGTFMARFNSDSRDSNLRIEIRDLQFPSWDGPLAGQTIDVIRAETLFYTKDAKIVPIPSRVQEESLEEITPKPQETRVSEPQD</sequence>
<dbReference type="KEGG" id="bbae:FRD01_13300"/>
<dbReference type="AlphaFoldDB" id="A0A5B8XRC7"/>
<feature type="compositionally biased region" description="Low complexity" evidence="1">
    <location>
        <begin position="29"/>
        <end position="42"/>
    </location>
</feature>
<evidence type="ECO:0000313" key="2">
    <source>
        <dbReference type="EMBL" id="QED28190.1"/>
    </source>
</evidence>
<dbReference type="PROSITE" id="PS51257">
    <property type="entry name" value="PROKAR_LIPOPROTEIN"/>
    <property type="match status" value="1"/>
</dbReference>
<reference evidence="2 3" key="1">
    <citation type="submission" date="2019-08" db="EMBL/GenBank/DDBJ databases">
        <authorList>
            <person name="Liang Q."/>
        </authorList>
    </citation>
    <scope>NUCLEOTIDE SEQUENCE [LARGE SCALE GENOMIC DNA]</scope>
    <source>
        <strain evidence="2 3">V1718</strain>
    </source>
</reference>
<evidence type="ECO:0000256" key="1">
    <source>
        <dbReference type="SAM" id="MobiDB-lite"/>
    </source>
</evidence>
<dbReference type="RefSeq" id="WP_146960394.1">
    <property type="nucleotide sequence ID" value="NZ_CP042467.1"/>
</dbReference>
<dbReference type="EMBL" id="CP042467">
    <property type="protein sequence ID" value="QED28190.1"/>
    <property type="molecule type" value="Genomic_DNA"/>
</dbReference>
<name>A0A5B8XRC7_9DELT</name>
<organism evidence="2 3">
    <name type="scientific">Microvenator marinus</name>
    <dbReference type="NCBI Taxonomy" id="2600177"/>
    <lineage>
        <taxon>Bacteria</taxon>
        <taxon>Deltaproteobacteria</taxon>
        <taxon>Bradymonadales</taxon>
        <taxon>Microvenatoraceae</taxon>
        <taxon>Microvenator</taxon>
    </lineage>
</organism>
<keyword evidence="3" id="KW-1185">Reference proteome</keyword>
<accession>A0A5B8XRC7</accession>
<evidence type="ECO:0000313" key="3">
    <source>
        <dbReference type="Proteomes" id="UP000321595"/>
    </source>
</evidence>
<proteinExistence type="predicted"/>
<protein>
    <submittedName>
        <fullName evidence="2">Uncharacterized protein</fullName>
    </submittedName>
</protein>
<gene>
    <name evidence="2" type="ORF">FRD01_13300</name>
</gene>
<dbReference type="Proteomes" id="UP000321595">
    <property type="component" value="Chromosome"/>
</dbReference>